<gene>
    <name evidence="2" type="ORF">B5M42_09595</name>
</gene>
<reference evidence="2 3" key="1">
    <citation type="submission" date="2017-03" db="EMBL/GenBank/DDBJ databases">
        <title>Isolation of Levoglucosan Utilizing Bacteria.</title>
        <authorList>
            <person name="Arya A.S."/>
        </authorList>
    </citation>
    <scope>NUCLEOTIDE SEQUENCE [LARGE SCALE GENOMIC DNA]</scope>
    <source>
        <strain evidence="2 3">MEC069</strain>
    </source>
</reference>
<evidence type="ECO:0000313" key="2">
    <source>
        <dbReference type="EMBL" id="TFE88687.1"/>
    </source>
</evidence>
<sequence>MKRFYVKVTLFGLLALFCVMFGVSLASSGVARISGPIGQAGAAVMGADGVRAASANGAGTARAKAGAQANGEEQATGRVGKAAVTGGKAIEASGAGGEQTAKGAGEGGKSKQAGKMITDADKGAGVGKESGPAAAGKDAALNQVGNKLGDLLQIMAHHSIRAFIGLFDAVLSKG</sequence>
<dbReference type="Proteomes" id="UP000298246">
    <property type="component" value="Unassembled WGS sequence"/>
</dbReference>
<organism evidence="2 3">
    <name type="scientific">Paenibacillus athensensis</name>
    <dbReference type="NCBI Taxonomy" id="1967502"/>
    <lineage>
        <taxon>Bacteria</taxon>
        <taxon>Bacillati</taxon>
        <taxon>Bacillota</taxon>
        <taxon>Bacilli</taxon>
        <taxon>Bacillales</taxon>
        <taxon>Paenibacillaceae</taxon>
        <taxon>Paenibacillus</taxon>
    </lineage>
</organism>
<evidence type="ECO:0000256" key="1">
    <source>
        <dbReference type="SAM" id="MobiDB-lite"/>
    </source>
</evidence>
<dbReference type="RefSeq" id="WP_134752145.1">
    <property type="nucleotide sequence ID" value="NZ_MYFO02000002.1"/>
</dbReference>
<name>A0A4Y8Q4T4_9BACL</name>
<proteinExistence type="predicted"/>
<protein>
    <submittedName>
        <fullName evidence="2">Uncharacterized protein</fullName>
    </submittedName>
</protein>
<dbReference type="AlphaFoldDB" id="A0A4Y8Q4T4"/>
<evidence type="ECO:0000313" key="3">
    <source>
        <dbReference type="Proteomes" id="UP000298246"/>
    </source>
</evidence>
<comment type="caution">
    <text evidence="2">The sequence shown here is derived from an EMBL/GenBank/DDBJ whole genome shotgun (WGS) entry which is preliminary data.</text>
</comment>
<dbReference type="EMBL" id="MYFO01000009">
    <property type="protein sequence ID" value="TFE88687.1"/>
    <property type="molecule type" value="Genomic_DNA"/>
</dbReference>
<accession>A0A4Y8Q4T4</accession>
<keyword evidence="3" id="KW-1185">Reference proteome</keyword>
<dbReference type="OrthoDB" id="2611684at2"/>
<feature type="region of interest" description="Disordered" evidence="1">
    <location>
        <begin position="93"/>
        <end position="114"/>
    </location>
</feature>